<keyword evidence="1" id="KW-0175">Coiled coil</keyword>
<dbReference type="InterPro" id="IPR027828">
    <property type="entry name" value="DUF4465"/>
</dbReference>
<evidence type="ECO:0000259" key="2">
    <source>
        <dbReference type="Pfam" id="PF16378"/>
    </source>
</evidence>
<comment type="caution">
    <text evidence="3">The sequence shown here is derived from an EMBL/GenBank/DDBJ whole genome shotgun (WGS) entry which is preliminary data.</text>
</comment>
<accession>J9GP12</accession>
<evidence type="ECO:0000256" key="1">
    <source>
        <dbReference type="SAM" id="Coils"/>
    </source>
</evidence>
<sequence>MKNLVKMLFLTGMLGMLWSCEYDDDDLWNKVQEVDGRVESLEKAVAKMNDDIASLRTIVDALNEGKVITHVEQLNNGYKLTFNDNSTVVLEHGTNGADAPVIGVKVDEDGVYYWTQTVQGKTEWLLDDNKQKIPVKGADGAAGVTPVMAVDAEGYWTADTGRGPVRVLNAAGEPVKAVPNHTEVLFTDIQETKDSVTLVLANGSTITIPKISSLSIGFADGGNQVIKVGQKKEFLLTTSADLDYCKIIDITDGWQATLSSSQGKTIDHLVLSVTAPASLTEALRHCEIRILVSDEAGNCKLSKLHLSCVDYELRILTFEDADAKFTQYDMGYCGVTVSTWSDLIDTPQYGGPMLYGDFTSSEYTWWDEGNTELMHIFPYNYKAYCYYGGGHALSHYNSKNYLKFGDYNSQLTVFNPAAGDDMNQKGGGHNGSDNFVMHYGYKDGSAFNLTEFLPALTFADGEARVIDHMYVNNSTYALNTYLRGNGLTEKIGPEDWVKIVAIGYDVAGDKTGETFMYLCNGPENIVRDWIKWDLSSLGKVVSVEFNVTGSSDNGYGFSQPAYFAYDDVCVRF</sequence>
<evidence type="ECO:0000313" key="3">
    <source>
        <dbReference type="EMBL" id="EJX09429.1"/>
    </source>
</evidence>
<name>J9GP12_9ZZZZ</name>
<gene>
    <name evidence="3" type="ORF">EVA_02463</name>
</gene>
<reference evidence="3" key="1">
    <citation type="journal article" date="2012" name="PLoS ONE">
        <title>Gene sets for utilization of primary and secondary nutrition supplies in the distal gut of endangered iberian lynx.</title>
        <authorList>
            <person name="Alcaide M."/>
            <person name="Messina E."/>
            <person name="Richter M."/>
            <person name="Bargiela R."/>
            <person name="Peplies J."/>
            <person name="Huws S.A."/>
            <person name="Newbold C.J."/>
            <person name="Golyshin P.N."/>
            <person name="Simon M.A."/>
            <person name="Lopez G."/>
            <person name="Yakimov M.M."/>
            <person name="Ferrer M."/>
        </authorList>
    </citation>
    <scope>NUCLEOTIDE SEQUENCE</scope>
</reference>
<feature type="coiled-coil region" evidence="1">
    <location>
        <begin position="31"/>
        <end position="58"/>
    </location>
</feature>
<dbReference type="EMBL" id="AMCI01000394">
    <property type="protein sequence ID" value="EJX09429.1"/>
    <property type="molecule type" value="Genomic_DNA"/>
</dbReference>
<proteinExistence type="predicted"/>
<dbReference type="Pfam" id="PF16378">
    <property type="entry name" value="DUF4988"/>
    <property type="match status" value="1"/>
</dbReference>
<organism evidence="3">
    <name type="scientific">gut metagenome</name>
    <dbReference type="NCBI Taxonomy" id="749906"/>
    <lineage>
        <taxon>unclassified sequences</taxon>
        <taxon>metagenomes</taxon>
        <taxon>organismal metagenomes</taxon>
    </lineage>
</organism>
<dbReference type="AlphaFoldDB" id="J9GP12"/>
<dbReference type="Pfam" id="PF14717">
    <property type="entry name" value="DUF4465"/>
    <property type="match status" value="1"/>
</dbReference>
<feature type="domain" description="DUF4988" evidence="2">
    <location>
        <begin position="27"/>
        <end position="209"/>
    </location>
</feature>
<dbReference type="Gene3D" id="2.60.120.1350">
    <property type="entry name" value="Protein of unknown function DUF4465"/>
    <property type="match status" value="1"/>
</dbReference>
<dbReference type="InterPro" id="IPR032149">
    <property type="entry name" value="DUF4988"/>
</dbReference>
<protein>
    <recommendedName>
        <fullName evidence="2">DUF4988 domain-containing protein</fullName>
    </recommendedName>
</protein>